<dbReference type="InterPro" id="IPR001245">
    <property type="entry name" value="Ser-Thr/Tyr_kinase_cat_dom"/>
</dbReference>
<feature type="region of interest" description="Disordered" evidence="1">
    <location>
        <begin position="712"/>
        <end position="765"/>
    </location>
</feature>
<proteinExistence type="predicted"/>
<gene>
    <name evidence="3" type="ORF">KVV02_005976</name>
</gene>
<feature type="compositionally biased region" description="Pro residues" evidence="1">
    <location>
        <begin position="129"/>
        <end position="146"/>
    </location>
</feature>
<protein>
    <recommendedName>
        <fullName evidence="2">Protein kinase domain-containing protein</fullName>
    </recommendedName>
</protein>
<feature type="compositionally biased region" description="Polar residues" evidence="1">
    <location>
        <begin position="1"/>
        <end position="14"/>
    </location>
</feature>
<dbReference type="GO" id="GO:0005524">
    <property type="term" value="F:ATP binding"/>
    <property type="evidence" value="ECO:0007669"/>
    <property type="project" value="InterPro"/>
</dbReference>
<accession>A0A9P8D2Q9</accession>
<dbReference type="PANTHER" id="PTHR44329">
    <property type="entry name" value="SERINE/THREONINE-PROTEIN KINASE TNNI3K-RELATED"/>
    <property type="match status" value="1"/>
</dbReference>
<dbReference type="InterPro" id="IPR051681">
    <property type="entry name" value="Ser/Thr_Kinases-Pseudokinases"/>
</dbReference>
<sequence length="765" mass="83778">MDATNQQQHPQGNSIREEDDSQTMDNSPPAWASGSPESKAQDLAPPATYDPSSFSAPLNAMPTFKPRKSNRISVLAYNPDGAPATTSSESPSSATEAGRGSPSLPAPHAIGGGPPGLFGSSRSGGLATPSPPPRSPSGVRLPPPPMKNAGSAAAPVPYTKGDFRTAEIVNHWNDPPTQIFEKMTQTDGAAAHDFGPTKEILNKIIKECSENVPAPQKRMFEDTTKRLHSLQEQMDNGTVKDRIIAPLGDMIQALSTRSLTQCHAIHAKLMQTEFDSEGKWLLGFKRLIDLYAASPAVPKGLFPGAEVRPGAGGSDPDHEYFLTSVLDMIAPGQEDGSAPPMAHYDYLGEFTQRQRVTKGGNGEIRRAFWPARKCYVVLKSLISTKQTPVQVMRMCGNHDNIVQFYGVATRHEDDQIERFMVMHYYEHGDLVSLLEKPKSQHDAPTLTDKLFLALDIALGLEHLFRCGFHHGDLHPKNILIGSRQSSSLPQAHRGLWGRYQARLTDFGLRRIRDNKNLVSSQQFGGVWQFMAPERMCKNRPRYNVACDIFALGVIYWFIMAGRYPFRDPSKYFPGAREERIEDTPDWYYEVYTKAWQEDPSHRQQGLEEISQVFREQLGIPAPQAQGSNSPRGSPTAASSMATTSHLHPESAYPQQQFSSYGHPGVNSPSMSTLEGSHPQYAYPSGSGTFQRGGSSMMSPTLVAQTPYQGAAAAAGSHMPSPILTDASSSRSVLTKSTARSMNPDHPRNKKVSVPNGMPGRPGYRG</sequence>
<evidence type="ECO:0000313" key="4">
    <source>
        <dbReference type="Proteomes" id="UP000717515"/>
    </source>
</evidence>
<dbReference type="Pfam" id="PF07714">
    <property type="entry name" value="PK_Tyr_Ser-Thr"/>
    <property type="match status" value="1"/>
</dbReference>
<dbReference type="PROSITE" id="PS50011">
    <property type="entry name" value="PROTEIN_KINASE_DOM"/>
    <property type="match status" value="1"/>
</dbReference>
<reference evidence="3" key="1">
    <citation type="submission" date="2021-07" db="EMBL/GenBank/DDBJ databases">
        <title>Draft genome of Mortierella alpina, strain LL118, isolated from an aspen leaf litter sample.</title>
        <authorList>
            <person name="Yang S."/>
            <person name="Vinatzer B.A."/>
        </authorList>
    </citation>
    <scope>NUCLEOTIDE SEQUENCE</scope>
    <source>
        <strain evidence="3">LL118</strain>
    </source>
</reference>
<evidence type="ECO:0000256" key="1">
    <source>
        <dbReference type="SAM" id="MobiDB-lite"/>
    </source>
</evidence>
<feature type="compositionally biased region" description="Low complexity" evidence="1">
    <location>
        <begin position="82"/>
        <end position="97"/>
    </location>
</feature>
<evidence type="ECO:0000259" key="2">
    <source>
        <dbReference type="PROSITE" id="PS50011"/>
    </source>
</evidence>
<dbReference type="CDD" id="cd00180">
    <property type="entry name" value="PKc"/>
    <property type="match status" value="1"/>
</dbReference>
<dbReference type="SUPFAM" id="SSF56112">
    <property type="entry name" value="Protein kinase-like (PK-like)"/>
    <property type="match status" value="1"/>
</dbReference>
<feature type="region of interest" description="Disordered" evidence="1">
    <location>
        <begin position="621"/>
        <end position="697"/>
    </location>
</feature>
<dbReference type="Gene3D" id="1.20.940.10">
    <property type="entry name" value="Functional domain of the splicing factor Prp18"/>
    <property type="match status" value="1"/>
</dbReference>
<dbReference type="Gene3D" id="1.10.510.10">
    <property type="entry name" value="Transferase(Phosphotransferase) domain 1"/>
    <property type="match status" value="1"/>
</dbReference>
<dbReference type="AlphaFoldDB" id="A0A9P8D2Q9"/>
<dbReference type="Proteomes" id="UP000717515">
    <property type="component" value="Unassembled WGS sequence"/>
</dbReference>
<dbReference type="InterPro" id="IPR000719">
    <property type="entry name" value="Prot_kinase_dom"/>
</dbReference>
<organism evidence="3 4">
    <name type="scientific">Mortierella alpina</name>
    <name type="common">Oleaginous fungus</name>
    <name type="synonym">Mortierella renispora</name>
    <dbReference type="NCBI Taxonomy" id="64518"/>
    <lineage>
        <taxon>Eukaryota</taxon>
        <taxon>Fungi</taxon>
        <taxon>Fungi incertae sedis</taxon>
        <taxon>Mucoromycota</taxon>
        <taxon>Mortierellomycotina</taxon>
        <taxon>Mortierellomycetes</taxon>
        <taxon>Mortierellales</taxon>
        <taxon>Mortierellaceae</taxon>
        <taxon>Mortierella</taxon>
    </lineage>
</organism>
<name>A0A9P8D2Q9_MORAP</name>
<comment type="caution">
    <text evidence="3">The sequence shown here is derived from an EMBL/GenBank/DDBJ whole genome shotgun (WGS) entry which is preliminary data.</text>
</comment>
<dbReference type="InterPro" id="IPR011009">
    <property type="entry name" value="Kinase-like_dom_sf"/>
</dbReference>
<feature type="compositionally biased region" description="Polar residues" evidence="1">
    <location>
        <begin position="685"/>
        <end position="697"/>
    </location>
</feature>
<feature type="compositionally biased region" description="Low complexity" evidence="1">
    <location>
        <begin position="635"/>
        <end position="644"/>
    </location>
</feature>
<evidence type="ECO:0000313" key="3">
    <source>
        <dbReference type="EMBL" id="KAG9327400.1"/>
    </source>
</evidence>
<feature type="region of interest" description="Disordered" evidence="1">
    <location>
        <begin position="1"/>
        <end position="157"/>
    </location>
</feature>
<dbReference type="GO" id="GO:0004674">
    <property type="term" value="F:protein serine/threonine kinase activity"/>
    <property type="evidence" value="ECO:0007669"/>
    <property type="project" value="TreeGrafter"/>
</dbReference>
<dbReference type="EMBL" id="JAIFTL010000005">
    <property type="protein sequence ID" value="KAG9327400.1"/>
    <property type="molecule type" value="Genomic_DNA"/>
</dbReference>
<feature type="domain" description="Protein kinase" evidence="2">
    <location>
        <begin position="350"/>
        <end position="614"/>
    </location>
</feature>
<feature type="compositionally biased region" description="Polar residues" evidence="1">
    <location>
        <begin position="725"/>
        <end position="740"/>
    </location>
</feature>